<evidence type="ECO:0008006" key="4">
    <source>
        <dbReference type="Google" id="ProtNLM"/>
    </source>
</evidence>
<dbReference type="AlphaFoldDB" id="A0A223KS63"/>
<name>A0A223KS63_9BACI</name>
<feature type="compositionally biased region" description="Basic and acidic residues" evidence="1">
    <location>
        <begin position="41"/>
        <end position="59"/>
    </location>
</feature>
<evidence type="ECO:0000256" key="1">
    <source>
        <dbReference type="SAM" id="MobiDB-lite"/>
    </source>
</evidence>
<evidence type="ECO:0000313" key="2">
    <source>
        <dbReference type="EMBL" id="AST92335.1"/>
    </source>
</evidence>
<accession>A0A223KS63</accession>
<sequence>MAKKKKNSTRTNKPTNMEEKISLKDQLQGDVFSKLKSMKQSLEESEQKRKEEEEIKKREERRLREKNKSFEELLNDSNMNWKEFK</sequence>
<dbReference type="RefSeq" id="WP_066414530.1">
    <property type="nucleotide sequence ID" value="NZ_CP018866.1"/>
</dbReference>
<keyword evidence="3" id="KW-1185">Reference proteome</keyword>
<dbReference type="InterPro" id="IPR024980">
    <property type="entry name" value="DUF3886"/>
</dbReference>
<dbReference type="Proteomes" id="UP000215224">
    <property type="component" value="Chromosome"/>
</dbReference>
<protein>
    <recommendedName>
        <fullName evidence="4">DUF3886 domain-containing protein</fullName>
    </recommendedName>
</protein>
<proteinExistence type="predicted"/>
<gene>
    <name evidence="2" type="ORF">BC6307_14075</name>
</gene>
<dbReference type="Pfam" id="PF13025">
    <property type="entry name" value="DUF3886"/>
    <property type="match status" value="1"/>
</dbReference>
<dbReference type="EMBL" id="CP018866">
    <property type="protein sequence ID" value="AST92335.1"/>
    <property type="molecule type" value="Genomic_DNA"/>
</dbReference>
<feature type="region of interest" description="Disordered" evidence="1">
    <location>
        <begin position="1"/>
        <end position="59"/>
    </location>
</feature>
<organism evidence="2 3">
    <name type="scientific">Sutcliffiella cohnii</name>
    <dbReference type="NCBI Taxonomy" id="33932"/>
    <lineage>
        <taxon>Bacteria</taxon>
        <taxon>Bacillati</taxon>
        <taxon>Bacillota</taxon>
        <taxon>Bacilli</taxon>
        <taxon>Bacillales</taxon>
        <taxon>Bacillaceae</taxon>
        <taxon>Sutcliffiella</taxon>
    </lineage>
</organism>
<evidence type="ECO:0000313" key="3">
    <source>
        <dbReference type="Proteomes" id="UP000215224"/>
    </source>
</evidence>
<dbReference type="KEGG" id="bcoh:BC6307_14075"/>
<dbReference type="STRING" id="1314751.GCA_001591425_01653"/>
<reference evidence="2 3" key="1">
    <citation type="submission" date="2016-12" db="EMBL/GenBank/DDBJ databases">
        <title>The whole genome sequencing and assembly of Bacillus cohnii DSM 6307T strain.</title>
        <authorList>
            <person name="Lee Y.-J."/>
            <person name="Yi H."/>
            <person name="Bahn Y.-S."/>
            <person name="Kim J.F."/>
            <person name="Lee D.-W."/>
        </authorList>
    </citation>
    <scope>NUCLEOTIDE SEQUENCE [LARGE SCALE GENOMIC DNA]</scope>
    <source>
        <strain evidence="2 3">DSM 6307</strain>
    </source>
</reference>